<evidence type="ECO:0000313" key="3">
    <source>
        <dbReference type="Proteomes" id="UP000546126"/>
    </source>
</evidence>
<keyword evidence="1" id="KW-0812">Transmembrane</keyword>
<feature type="transmembrane region" description="Helical" evidence="1">
    <location>
        <begin position="224"/>
        <end position="242"/>
    </location>
</feature>
<keyword evidence="3" id="KW-1185">Reference proteome</keyword>
<name>A0A7Y6ME76_9ACTN</name>
<evidence type="ECO:0000313" key="2">
    <source>
        <dbReference type="EMBL" id="NUW43411.1"/>
    </source>
</evidence>
<dbReference type="AlphaFoldDB" id="A0A7Y6ME76"/>
<keyword evidence="1" id="KW-0472">Membrane</keyword>
<dbReference type="EMBL" id="JABWGO010000006">
    <property type="protein sequence ID" value="NUW43411.1"/>
    <property type="molecule type" value="Genomic_DNA"/>
</dbReference>
<accession>A0A7Y6ME76</accession>
<protein>
    <submittedName>
        <fullName evidence="2">Uncharacterized protein</fullName>
    </submittedName>
</protein>
<feature type="transmembrane region" description="Helical" evidence="1">
    <location>
        <begin position="174"/>
        <end position="194"/>
    </location>
</feature>
<feature type="transmembrane region" description="Helical" evidence="1">
    <location>
        <begin position="61"/>
        <end position="79"/>
    </location>
</feature>
<feature type="transmembrane region" description="Helical" evidence="1">
    <location>
        <begin position="248"/>
        <end position="266"/>
    </location>
</feature>
<sequence length="282" mass="29603">MADTSSPGAGPAVSPGAAVSAAELRRAGAWLARHGLPDASPTPLLAARLAVRRRARLADQIAVAVLIMGAALAQAYWLSAPAFGRSQPQPSAPLLVLAAAMAGLLLLRSMLDWWVRRVDRRAGVALSRRAAHPVQPGWRTVLGRPFAAFALATFAGALVLAVSALTVQDAVVRHAAWVLLIGLAGVGAGVVVHLRDLLARPVVAEDEVSLTADVIMRIEDAREVAVPTVLWVLPVVLLFGFAPAWWNVASLLFMFVGLAACVAIQARTPSSATVARRVMGIR</sequence>
<feature type="transmembrane region" description="Helical" evidence="1">
    <location>
        <begin position="146"/>
        <end position="168"/>
    </location>
</feature>
<gene>
    <name evidence="2" type="ORF">HT134_25235</name>
</gene>
<comment type="caution">
    <text evidence="2">The sequence shown here is derived from an EMBL/GenBank/DDBJ whole genome shotgun (WGS) entry which is preliminary data.</text>
</comment>
<feature type="transmembrane region" description="Helical" evidence="1">
    <location>
        <begin position="91"/>
        <end position="111"/>
    </location>
</feature>
<organism evidence="2 3">
    <name type="scientific">Nonomuraea rhodomycinica</name>
    <dbReference type="NCBI Taxonomy" id="1712872"/>
    <lineage>
        <taxon>Bacteria</taxon>
        <taxon>Bacillati</taxon>
        <taxon>Actinomycetota</taxon>
        <taxon>Actinomycetes</taxon>
        <taxon>Streptosporangiales</taxon>
        <taxon>Streptosporangiaceae</taxon>
        <taxon>Nonomuraea</taxon>
    </lineage>
</organism>
<dbReference type="Proteomes" id="UP000546126">
    <property type="component" value="Unassembled WGS sequence"/>
</dbReference>
<evidence type="ECO:0000256" key="1">
    <source>
        <dbReference type="SAM" id="Phobius"/>
    </source>
</evidence>
<keyword evidence="1" id="KW-1133">Transmembrane helix</keyword>
<reference evidence="2 3" key="1">
    <citation type="submission" date="2020-06" db="EMBL/GenBank/DDBJ databases">
        <authorList>
            <person name="Chanama M."/>
        </authorList>
    </citation>
    <scope>NUCLEOTIDE SEQUENCE [LARGE SCALE GENOMIC DNA]</scope>
    <source>
        <strain evidence="2 3">TBRC6557</strain>
    </source>
</reference>
<proteinExistence type="predicted"/>